<keyword evidence="2" id="KW-1185">Reference proteome</keyword>
<name>A0AAV6T945_SOLSE</name>
<evidence type="ECO:0000313" key="1">
    <source>
        <dbReference type="EMBL" id="KAG7525859.1"/>
    </source>
</evidence>
<dbReference type="Proteomes" id="UP000693946">
    <property type="component" value="Linkage Group LG1"/>
</dbReference>
<gene>
    <name evidence="1" type="ORF">JOB18_032972</name>
</gene>
<organism evidence="1 2">
    <name type="scientific">Solea senegalensis</name>
    <name type="common">Senegalese sole</name>
    <dbReference type="NCBI Taxonomy" id="28829"/>
    <lineage>
        <taxon>Eukaryota</taxon>
        <taxon>Metazoa</taxon>
        <taxon>Chordata</taxon>
        <taxon>Craniata</taxon>
        <taxon>Vertebrata</taxon>
        <taxon>Euteleostomi</taxon>
        <taxon>Actinopterygii</taxon>
        <taxon>Neopterygii</taxon>
        <taxon>Teleostei</taxon>
        <taxon>Neoteleostei</taxon>
        <taxon>Acanthomorphata</taxon>
        <taxon>Carangaria</taxon>
        <taxon>Pleuronectiformes</taxon>
        <taxon>Pleuronectoidei</taxon>
        <taxon>Soleidae</taxon>
        <taxon>Solea</taxon>
    </lineage>
</organism>
<reference evidence="1 2" key="1">
    <citation type="journal article" date="2021" name="Sci. Rep.">
        <title>Chromosome anchoring in Senegalese sole (Solea senegalensis) reveals sex-associated markers and genome rearrangements in flatfish.</title>
        <authorList>
            <person name="Guerrero-Cozar I."/>
            <person name="Gomez-Garrido J."/>
            <person name="Berbel C."/>
            <person name="Martinez-Blanch J.F."/>
            <person name="Alioto T."/>
            <person name="Claros M.G."/>
            <person name="Gagnaire P.A."/>
            <person name="Manchado M."/>
        </authorList>
    </citation>
    <scope>NUCLEOTIDE SEQUENCE [LARGE SCALE GENOMIC DNA]</scope>
    <source>
        <strain evidence="1">Sse05_10M</strain>
    </source>
</reference>
<sequence>MRAVIRGRWEIALRREGSSGSEENHLTTRNKYSLINFTSLSVSQRDVSAFNLSNGVSEASVLADLLCFILTKRLATTPNGVSNYGRVIRLLCQVKSSASTCVIAAALSERPVRGACLQSTWRRRWLSVLLSKRVKPFL</sequence>
<protein>
    <submittedName>
        <fullName evidence="1">Uncharacterized protein</fullName>
    </submittedName>
</protein>
<accession>A0AAV6T945</accession>
<comment type="caution">
    <text evidence="1">The sequence shown here is derived from an EMBL/GenBank/DDBJ whole genome shotgun (WGS) entry which is preliminary data.</text>
</comment>
<evidence type="ECO:0000313" key="2">
    <source>
        <dbReference type="Proteomes" id="UP000693946"/>
    </source>
</evidence>
<dbReference type="AlphaFoldDB" id="A0AAV6T945"/>
<dbReference type="EMBL" id="JAGKHQ010000001">
    <property type="protein sequence ID" value="KAG7525859.1"/>
    <property type="molecule type" value="Genomic_DNA"/>
</dbReference>
<proteinExistence type="predicted"/>